<evidence type="ECO:0000313" key="9">
    <source>
        <dbReference type="Proteomes" id="UP000582837"/>
    </source>
</evidence>
<accession>A0A841H5D1</accession>
<proteinExistence type="predicted"/>
<dbReference type="Pfam" id="PF01551">
    <property type="entry name" value="Peptidase_M23"/>
    <property type="match status" value="1"/>
</dbReference>
<dbReference type="PANTHER" id="PTHR21666:SF288">
    <property type="entry name" value="CELL DIVISION PROTEIN YTFB"/>
    <property type="match status" value="1"/>
</dbReference>
<gene>
    <name evidence="8" type="ORF">HNQ61_004809</name>
</gene>
<evidence type="ECO:0000256" key="3">
    <source>
        <dbReference type="ARBA" id="ARBA00022723"/>
    </source>
</evidence>
<dbReference type="SUPFAM" id="SSF51261">
    <property type="entry name" value="Duplicated hybrid motif"/>
    <property type="match status" value="1"/>
</dbReference>
<evidence type="ECO:0000256" key="1">
    <source>
        <dbReference type="ARBA" id="ARBA00001947"/>
    </source>
</evidence>
<dbReference type="AlphaFoldDB" id="A0A841H5D1"/>
<evidence type="ECO:0000256" key="2">
    <source>
        <dbReference type="ARBA" id="ARBA00022670"/>
    </source>
</evidence>
<evidence type="ECO:0000259" key="7">
    <source>
        <dbReference type="Pfam" id="PF01551"/>
    </source>
</evidence>
<sequence length="239" mass="25189">MRSSRFLIPFTLGALCMLAAVMAAGWAVPELFGRVNVALGWAPAPAVAPHAPPLIAAAPPIVPPPAVVAPAAPAVPPAAAPPVAALEAEPLAPAAVASTARLLIPVQGVKAADLVNTYDQSRGQGRRHDAIDIMAPRGTPVVAAADGVVMKRFQSERGGITLYQLAPDQRTIYYYAHLDRYAPRMVEGRALRRGDVLGYVGNTGDAGPGNYHLHFEVSTTADPRKYWGGVNQNPYPLLR</sequence>
<name>A0A841H5D1_9BACT</name>
<keyword evidence="5" id="KW-0862">Zinc</keyword>
<dbReference type="Proteomes" id="UP000582837">
    <property type="component" value="Unassembled WGS sequence"/>
</dbReference>
<evidence type="ECO:0000313" key="8">
    <source>
        <dbReference type="EMBL" id="MBB6073142.1"/>
    </source>
</evidence>
<dbReference type="GO" id="GO:0006508">
    <property type="term" value="P:proteolysis"/>
    <property type="evidence" value="ECO:0007669"/>
    <property type="project" value="UniProtKB-KW"/>
</dbReference>
<evidence type="ECO:0000256" key="6">
    <source>
        <dbReference type="ARBA" id="ARBA00023049"/>
    </source>
</evidence>
<keyword evidence="9" id="KW-1185">Reference proteome</keyword>
<dbReference type="GO" id="GO:0004222">
    <property type="term" value="F:metalloendopeptidase activity"/>
    <property type="evidence" value="ECO:0007669"/>
    <property type="project" value="TreeGrafter"/>
</dbReference>
<dbReference type="InterPro" id="IPR016047">
    <property type="entry name" value="M23ase_b-sheet_dom"/>
</dbReference>
<keyword evidence="2" id="KW-0645">Protease</keyword>
<comment type="caution">
    <text evidence="8">The sequence shown here is derived from an EMBL/GenBank/DDBJ whole genome shotgun (WGS) entry which is preliminary data.</text>
</comment>
<dbReference type="EMBL" id="JACHIA010000021">
    <property type="protein sequence ID" value="MBB6073142.1"/>
    <property type="molecule type" value="Genomic_DNA"/>
</dbReference>
<keyword evidence="3" id="KW-0479">Metal-binding</keyword>
<dbReference type="Gene3D" id="2.70.70.10">
    <property type="entry name" value="Glucose Permease (Domain IIA)"/>
    <property type="match status" value="1"/>
</dbReference>
<protein>
    <submittedName>
        <fullName evidence="8">Murein DD-endopeptidase MepM/ murein hydrolase activator NlpD</fullName>
    </submittedName>
</protein>
<comment type="cofactor">
    <cofactor evidence="1">
        <name>Zn(2+)</name>
        <dbReference type="ChEBI" id="CHEBI:29105"/>
    </cofactor>
</comment>
<keyword evidence="6" id="KW-0482">Metalloprotease</keyword>
<keyword evidence="4 8" id="KW-0378">Hydrolase</keyword>
<dbReference type="RefSeq" id="WP_205761547.1">
    <property type="nucleotide sequence ID" value="NZ_JABDTL010000001.1"/>
</dbReference>
<dbReference type="GO" id="GO:0046872">
    <property type="term" value="F:metal ion binding"/>
    <property type="evidence" value="ECO:0007669"/>
    <property type="project" value="UniProtKB-KW"/>
</dbReference>
<evidence type="ECO:0000256" key="4">
    <source>
        <dbReference type="ARBA" id="ARBA00022801"/>
    </source>
</evidence>
<reference evidence="8 9" key="1">
    <citation type="submission" date="2020-08" db="EMBL/GenBank/DDBJ databases">
        <title>Genomic Encyclopedia of Type Strains, Phase IV (KMG-IV): sequencing the most valuable type-strain genomes for metagenomic binning, comparative biology and taxonomic classification.</title>
        <authorList>
            <person name="Goeker M."/>
        </authorList>
    </citation>
    <scope>NUCLEOTIDE SEQUENCE [LARGE SCALE GENOMIC DNA]</scope>
    <source>
        <strain evidence="8 9">DSM 29007</strain>
    </source>
</reference>
<feature type="domain" description="M23ase beta-sheet core" evidence="7">
    <location>
        <begin position="127"/>
        <end position="222"/>
    </location>
</feature>
<dbReference type="InterPro" id="IPR050570">
    <property type="entry name" value="Cell_wall_metabolism_enzyme"/>
</dbReference>
<dbReference type="PANTHER" id="PTHR21666">
    <property type="entry name" value="PEPTIDASE-RELATED"/>
    <property type="match status" value="1"/>
</dbReference>
<dbReference type="CDD" id="cd12797">
    <property type="entry name" value="M23_peptidase"/>
    <property type="match status" value="1"/>
</dbReference>
<dbReference type="InterPro" id="IPR011055">
    <property type="entry name" value="Dup_hybrid_motif"/>
</dbReference>
<organism evidence="8 9">
    <name type="scientific">Longimicrobium terrae</name>
    <dbReference type="NCBI Taxonomy" id="1639882"/>
    <lineage>
        <taxon>Bacteria</taxon>
        <taxon>Pseudomonadati</taxon>
        <taxon>Gemmatimonadota</taxon>
        <taxon>Longimicrobiia</taxon>
        <taxon>Longimicrobiales</taxon>
        <taxon>Longimicrobiaceae</taxon>
        <taxon>Longimicrobium</taxon>
    </lineage>
</organism>
<evidence type="ECO:0000256" key="5">
    <source>
        <dbReference type="ARBA" id="ARBA00022833"/>
    </source>
</evidence>